<dbReference type="Gene3D" id="3.20.20.70">
    <property type="entry name" value="Aldolase class I"/>
    <property type="match status" value="1"/>
</dbReference>
<reference evidence="7 10" key="2">
    <citation type="submission" date="2024-07" db="EMBL/GenBank/DDBJ databases">
        <authorList>
            <person name="Akdeniz Z."/>
        </authorList>
    </citation>
    <scope>NUCLEOTIDE SEQUENCE [LARGE SCALE GENOMIC DNA]</scope>
</reference>
<keyword evidence="2" id="KW-0560">Oxidoreductase</keyword>
<dbReference type="InterPro" id="IPR001155">
    <property type="entry name" value="OxRdtase_FMN_N"/>
</dbReference>
<dbReference type="EMBL" id="CAXDID020000054">
    <property type="protein sequence ID" value="CAL6006498.1"/>
    <property type="molecule type" value="Genomic_DNA"/>
</dbReference>
<dbReference type="InterPro" id="IPR051799">
    <property type="entry name" value="NADH_flavin_oxidoreductase"/>
</dbReference>
<dbReference type="EMBL" id="CAXDID020000054">
    <property type="protein sequence ID" value="CAL6006512.1"/>
    <property type="molecule type" value="Genomic_DNA"/>
</dbReference>
<gene>
    <name evidence="7" type="ORF">HINF_LOCUS20184</name>
    <name evidence="8" type="ORF">HINF_LOCUS20191</name>
    <name evidence="4" type="ORF">HINF_LOCUS20406</name>
    <name evidence="5" type="ORF">HINF_LOCUS63390</name>
    <name evidence="6" type="ORF">HINF_LOCUS63397</name>
    <name evidence="9" type="ORF">HINF_LOCUS79028</name>
</gene>
<dbReference type="AlphaFoldDB" id="A0AA86RPN2"/>
<dbReference type="EMBL" id="CATOUU010000525">
    <property type="protein sequence ID" value="CAI9932761.1"/>
    <property type="molecule type" value="Genomic_DNA"/>
</dbReference>
<feature type="domain" description="NADH:flavin oxidoreductase/NADH oxidase N-terminal" evidence="3">
    <location>
        <begin position="117"/>
        <end position="304"/>
    </location>
</feature>
<sequence>MFTKFNIANFELENRSVRSATDTATCDISTGIPEQKFYNFYESLARGHVGLIIQEHTFVSLRGHAGHKQLGIHTDQMIQYHQKANDLMRAANDKIRICCQLAHAGPNGGAANKLQINEATAADFQEVVQQFKEAAVRAKKAGYDCVQIHSGHSYLLSQMISDFYNKRIDEYRASDFKLLRDVLEAVRTVDIPVGVKLQCDDFIEGHTMNAASACKIISALKFDFVEVTGGGYGAPPAKYSTIRAGKDQYYYRHVIQALKAQNLLDKQPVIVTGGFENVEDAQKAFADGVPLVGYSRKFLRNDQFLIDGDPKKCIRCNQCVNAIFKGQYAHCPISEREKQK</sequence>
<evidence type="ECO:0000313" key="10">
    <source>
        <dbReference type="Proteomes" id="UP001642409"/>
    </source>
</evidence>
<evidence type="ECO:0000313" key="4">
    <source>
        <dbReference type="EMBL" id="CAI9932761.1"/>
    </source>
</evidence>
<reference evidence="6" key="1">
    <citation type="submission" date="2023-06" db="EMBL/GenBank/DDBJ databases">
        <authorList>
            <person name="Kurt Z."/>
        </authorList>
    </citation>
    <scope>NUCLEOTIDE SEQUENCE</scope>
</reference>
<evidence type="ECO:0000256" key="1">
    <source>
        <dbReference type="ARBA" id="ARBA00022630"/>
    </source>
</evidence>
<dbReference type="InterPro" id="IPR013785">
    <property type="entry name" value="Aldolase_TIM"/>
</dbReference>
<dbReference type="EMBL" id="CATOUU010001170">
    <property type="protein sequence ID" value="CAI9975745.1"/>
    <property type="molecule type" value="Genomic_DNA"/>
</dbReference>
<dbReference type="EMBL" id="CAXDID020000997">
    <property type="protein sequence ID" value="CAL6116360.1"/>
    <property type="molecule type" value="Genomic_DNA"/>
</dbReference>
<name>A0AA86RPN2_9EUKA</name>
<evidence type="ECO:0000313" key="8">
    <source>
        <dbReference type="EMBL" id="CAL6006512.1"/>
    </source>
</evidence>
<dbReference type="PANTHER" id="PTHR43656:SF2">
    <property type="entry name" value="BINDING OXIDOREDUCTASE, PUTATIVE (AFU_ORTHOLOGUE AFUA_2G08260)-RELATED"/>
    <property type="match status" value="1"/>
</dbReference>
<feature type="domain" description="NADH:flavin oxidoreductase/NADH oxidase N-terminal" evidence="3">
    <location>
        <begin position="1"/>
        <end position="106"/>
    </location>
</feature>
<dbReference type="SUPFAM" id="SSF51395">
    <property type="entry name" value="FMN-linked oxidoreductases"/>
    <property type="match status" value="1"/>
</dbReference>
<dbReference type="EMBL" id="CATOUU010001170">
    <property type="protein sequence ID" value="CAI9975752.1"/>
    <property type="molecule type" value="Genomic_DNA"/>
</dbReference>
<keyword evidence="1" id="KW-0285">Flavoprotein</keyword>
<dbReference type="PANTHER" id="PTHR43656">
    <property type="entry name" value="BINDING OXIDOREDUCTASE, PUTATIVE (AFU_ORTHOLOGUE AFUA_2G08260)-RELATED"/>
    <property type="match status" value="1"/>
</dbReference>
<evidence type="ECO:0000259" key="3">
    <source>
        <dbReference type="Pfam" id="PF00724"/>
    </source>
</evidence>
<evidence type="ECO:0000256" key="2">
    <source>
        <dbReference type="ARBA" id="ARBA00023002"/>
    </source>
</evidence>
<accession>A0AA86RPN2</accession>
<evidence type="ECO:0000313" key="9">
    <source>
        <dbReference type="EMBL" id="CAL6116360.1"/>
    </source>
</evidence>
<evidence type="ECO:0000313" key="5">
    <source>
        <dbReference type="EMBL" id="CAI9975745.1"/>
    </source>
</evidence>
<dbReference type="Proteomes" id="UP001642409">
    <property type="component" value="Unassembled WGS sequence"/>
</dbReference>
<dbReference type="GO" id="GO:0010181">
    <property type="term" value="F:FMN binding"/>
    <property type="evidence" value="ECO:0007669"/>
    <property type="project" value="InterPro"/>
</dbReference>
<organism evidence="6">
    <name type="scientific">Hexamita inflata</name>
    <dbReference type="NCBI Taxonomy" id="28002"/>
    <lineage>
        <taxon>Eukaryota</taxon>
        <taxon>Metamonada</taxon>
        <taxon>Diplomonadida</taxon>
        <taxon>Hexamitidae</taxon>
        <taxon>Hexamitinae</taxon>
        <taxon>Hexamita</taxon>
    </lineage>
</organism>
<dbReference type="GO" id="GO:0016491">
    <property type="term" value="F:oxidoreductase activity"/>
    <property type="evidence" value="ECO:0007669"/>
    <property type="project" value="UniProtKB-KW"/>
</dbReference>
<evidence type="ECO:0000313" key="6">
    <source>
        <dbReference type="EMBL" id="CAI9975752.1"/>
    </source>
</evidence>
<protein>
    <submittedName>
        <fullName evidence="6">FAD/FMN dependent oxidoreductase</fullName>
    </submittedName>
    <submittedName>
        <fullName evidence="7">FAD/FMN_dependent oxidoreductase</fullName>
    </submittedName>
</protein>
<evidence type="ECO:0000313" key="7">
    <source>
        <dbReference type="EMBL" id="CAL6006498.1"/>
    </source>
</evidence>
<comment type="caution">
    <text evidence="6">The sequence shown here is derived from an EMBL/GenBank/DDBJ whole genome shotgun (WGS) entry which is preliminary data.</text>
</comment>
<dbReference type="Pfam" id="PF00724">
    <property type="entry name" value="Oxidored_FMN"/>
    <property type="match status" value="2"/>
</dbReference>
<keyword evidence="10" id="KW-1185">Reference proteome</keyword>
<proteinExistence type="predicted"/>